<sequence length="78" mass="8596">MLTKAIVALIFPFVLVVLFTRVTYSYIVGTALTAALIIASYLKGYTQFDYIVGLDAVSLVAGAIFARKMNRKPNHLNK</sequence>
<organism evidence="2 3">
    <name type="scientific">Metabacillus mangrovi</name>
    <dbReference type="NCBI Taxonomy" id="1491830"/>
    <lineage>
        <taxon>Bacteria</taxon>
        <taxon>Bacillati</taxon>
        <taxon>Bacillota</taxon>
        <taxon>Bacilli</taxon>
        <taxon>Bacillales</taxon>
        <taxon>Bacillaceae</taxon>
        <taxon>Metabacillus</taxon>
    </lineage>
</organism>
<dbReference type="EMBL" id="WMIB01000008">
    <property type="protein sequence ID" value="MTH53764.1"/>
    <property type="molecule type" value="Genomic_DNA"/>
</dbReference>
<name>A0A7X2S513_9BACI</name>
<feature type="transmembrane region" description="Helical" evidence="1">
    <location>
        <begin position="9"/>
        <end position="42"/>
    </location>
</feature>
<protein>
    <submittedName>
        <fullName evidence="2">DUF2198 family protein</fullName>
    </submittedName>
</protein>
<comment type="caution">
    <text evidence="2">The sequence shown here is derived from an EMBL/GenBank/DDBJ whole genome shotgun (WGS) entry which is preliminary data.</text>
</comment>
<gene>
    <name evidence="2" type="ORF">GKZ89_10140</name>
</gene>
<dbReference type="Pfam" id="PF09964">
    <property type="entry name" value="DUF2198"/>
    <property type="match status" value="1"/>
</dbReference>
<reference evidence="2 3" key="1">
    <citation type="journal article" date="2017" name="Int. J. Syst. Evol. Microbiol.">
        <title>Bacillus mangrovi sp. nov., isolated from a sediment sample from a mangrove forest.</title>
        <authorList>
            <person name="Gupta V."/>
            <person name="Singh P.K."/>
            <person name="Korpole S."/>
            <person name="Tanuku N.R.S."/>
            <person name="Pinnaka A.K."/>
        </authorList>
    </citation>
    <scope>NUCLEOTIDE SEQUENCE [LARGE SCALE GENOMIC DNA]</scope>
    <source>
        <strain evidence="2 3">KCTC 33872</strain>
    </source>
</reference>
<dbReference type="RefSeq" id="WP_155112294.1">
    <property type="nucleotide sequence ID" value="NZ_WMIB01000008.1"/>
</dbReference>
<dbReference type="OrthoDB" id="2454250at2"/>
<keyword evidence="3" id="KW-1185">Reference proteome</keyword>
<dbReference type="AlphaFoldDB" id="A0A7X2S513"/>
<dbReference type="Proteomes" id="UP000434639">
    <property type="component" value="Unassembled WGS sequence"/>
</dbReference>
<dbReference type="InterPro" id="IPR019242">
    <property type="entry name" value="DUF2198"/>
</dbReference>
<keyword evidence="1" id="KW-1133">Transmembrane helix</keyword>
<evidence type="ECO:0000313" key="3">
    <source>
        <dbReference type="Proteomes" id="UP000434639"/>
    </source>
</evidence>
<keyword evidence="1" id="KW-0812">Transmembrane</keyword>
<accession>A0A7X2S513</accession>
<evidence type="ECO:0000313" key="2">
    <source>
        <dbReference type="EMBL" id="MTH53764.1"/>
    </source>
</evidence>
<keyword evidence="1" id="KW-0472">Membrane</keyword>
<evidence type="ECO:0000256" key="1">
    <source>
        <dbReference type="SAM" id="Phobius"/>
    </source>
</evidence>
<proteinExistence type="predicted"/>
<feature type="transmembrane region" description="Helical" evidence="1">
    <location>
        <begin position="48"/>
        <end position="66"/>
    </location>
</feature>